<dbReference type="RefSeq" id="WP_211147524.1">
    <property type="nucleotide sequence ID" value="NZ_JBBMEY010000001.1"/>
</dbReference>
<dbReference type="EMBL" id="JBBMFI010000001">
    <property type="protein sequence ID" value="MEQ2564631.1"/>
    <property type="molecule type" value="Genomic_DNA"/>
</dbReference>
<proteinExistence type="predicted"/>
<accession>A0ABV1HRE4</accession>
<keyword evidence="2" id="KW-1185">Reference proteome</keyword>
<gene>
    <name evidence="1" type="ORF">ABFO16_00065</name>
</gene>
<organism evidence="1 2">
    <name type="scientific">Ruminococcoides intestinihominis</name>
    <dbReference type="NCBI Taxonomy" id="3133161"/>
    <lineage>
        <taxon>Bacteria</taxon>
        <taxon>Bacillati</taxon>
        <taxon>Bacillota</taxon>
        <taxon>Clostridia</taxon>
        <taxon>Eubacteriales</taxon>
        <taxon>Oscillospiraceae</taxon>
        <taxon>Ruminococcoides</taxon>
    </lineage>
</organism>
<protein>
    <submittedName>
        <fullName evidence="1">Uncharacterized protein</fullName>
    </submittedName>
</protein>
<evidence type="ECO:0000313" key="2">
    <source>
        <dbReference type="Proteomes" id="UP001478133"/>
    </source>
</evidence>
<name>A0ABV1HRE4_9FIRM</name>
<reference evidence="1 2" key="1">
    <citation type="submission" date="2024-03" db="EMBL/GenBank/DDBJ databases">
        <title>Human intestinal bacterial collection.</title>
        <authorList>
            <person name="Pauvert C."/>
            <person name="Hitch T.C.A."/>
            <person name="Clavel T."/>
        </authorList>
    </citation>
    <scope>NUCLEOTIDE SEQUENCE [LARGE SCALE GENOMIC DNA]</scope>
    <source>
        <strain evidence="1 2">CLA-AP-H18</strain>
    </source>
</reference>
<sequence>MSVLTVPIRGSFEVSPDKVELFKKETKDFNGRQIALERLNKHSKGDVVWDLKK</sequence>
<comment type="caution">
    <text evidence="1">The sequence shown here is derived from an EMBL/GenBank/DDBJ whole genome shotgun (WGS) entry which is preliminary data.</text>
</comment>
<dbReference type="Proteomes" id="UP001478133">
    <property type="component" value="Unassembled WGS sequence"/>
</dbReference>
<evidence type="ECO:0000313" key="1">
    <source>
        <dbReference type="EMBL" id="MEQ2564631.1"/>
    </source>
</evidence>